<evidence type="ECO:0000313" key="3">
    <source>
        <dbReference type="Proteomes" id="UP000807309"/>
    </source>
</evidence>
<accession>A0ABS0C9L4</accession>
<keyword evidence="1" id="KW-0732">Signal</keyword>
<comment type="caution">
    <text evidence="2">The sequence shown here is derived from an EMBL/GenBank/DDBJ whole genome shotgun (WGS) entry which is preliminary data.</text>
</comment>
<gene>
    <name evidence="2" type="ORF">IU470_08275</name>
</gene>
<evidence type="ECO:0000313" key="2">
    <source>
        <dbReference type="EMBL" id="MBF6225103.1"/>
    </source>
</evidence>
<name>A0ABS0C9L4_9NOCA</name>
<keyword evidence="3" id="KW-1185">Reference proteome</keyword>
<dbReference type="EMBL" id="JADLRE010000005">
    <property type="protein sequence ID" value="MBF6225103.1"/>
    <property type="molecule type" value="Genomic_DNA"/>
</dbReference>
<sequence length="104" mass="10536">MIKSLSTASALSVAAALLFLPATPAHASSPSCAKAIELINIAIDTSGGTLDPATATALSERLTGLADFAQGAEKDAITAYAQALIDDNVTELAPYTDELNRACA</sequence>
<protein>
    <recommendedName>
        <fullName evidence="4">Haemophore haem-binding domain-containing protein</fullName>
    </recommendedName>
</protein>
<evidence type="ECO:0008006" key="4">
    <source>
        <dbReference type="Google" id="ProtNLM"/>
    </source>
</evidence>
<dbReference type="Proteomes" id="UP000807309">
    <property type="component" value="Unassembled WGS sequence"/>
</dbReference>
<feature type="signal peptide" evidence="1">
    <location>
        <begin position="1"/>
        <end position="27"/>
    </location>
</feature>
<dbReference type="RefSeq" id="WP_195032405.1">
    <property type="nucleotide sequence ID" value="NZ_JADLRE010000005.1"/>
</dbReference>
<evidence type="ECO:0000256" key="1">
    <source>
        <dbReference type="SAM" id="SignalP"/>
    </source>
</evidence>
<feature type="chain" id="PRO_5046542215" description="Haemophore haem-binding domain-containing protein" evidence="1">
    <location>
        <begin position="28"/>
        <end position="104"/>
    </location>
</feature>
<reference evidence="2 3" key="1">
    <citation type="submission" date="2020-10" db="EMBL/GenBank/DDBJ databases">
        <title>Identification of Nocardia species via Next-generation sequencing and recognition of intraspecies genetic diversity.</title>
        <authorList>
            <person name="Li P."/>
            <person name="Li P."/>
            <person name="Lu B."/>
        </authorList>
    </citation>
    <scope>NUCLEOTIDE SEQUENCE [LARGE SCALE GENOMIC DNA]</scope>
    <source>
        <strain evidence="2 3">N-11</strain>
    </source>
</reference>
<proteinExistence type="predicted"/>
<organism evidence="2 3">
    <name type="scientific">Nocardia abscessus</name>
    <dbReference type="NCBI Taxonomy" id="120957"/>
    <lineage>
        <taxon>Bacteria</taxon>
        <taxon>Bacillati</taxon>
        <taxon>Actinomycetota</taxon>
        <taxon>Actinomycetes</taxon>
        <taxon>Mycobacteriales</taxon>
        <taxon>Nocardiaceae</taxon>
        <taxon>Nocardia</taxon>
    </lineage>
</organism>